<dbReference type="KEGG" id="ota:OT_ostta03g03470"/>
<evidence type="ECO:0000256" key="1">
    <source>
        <dbReference type="SAM" id="Phobius"/>
    </source>
</evidence>
<dbReference type="GeneID" id="34945689"/>
<proteinExistence type="predicted"/>
<evidence type="ECO:0000313" key="2">
    <source>
        <dbReference type="EMBL" id="CEF97193.1"/>
    </source>
</evidence>
<comment type="caution">
    <text evidence="2">The sequence shown here is derived from an EMBL/GenBank/DDBJ whole genome shotgun (WGS) entry which is preliminary data.</text>
</comment>
<accession>A0A090N2Y8</accession>
<gene>
    <name evidence="2" type="ORF">OT_ostta03g03470</name>
</gene>
<dbReference type="AlphaFoldDB" id="A0A090N2Y8"/>
<keyword evidence="3" id="KW-1185">Reference proteome</keyword>
<keyword evidence="1" id="KW-0812">Transmembrane</keyword>
<keyword evidence="1" id="KW-1133">Transmembrane helix</keyword>
<feature type="transmembrane region" description="Helical" evidence="1">
    <location>
        <begin position="107"/>
        <end position="126"/>
    </location>
</feature>
<dbReference type="Proteomes" id="UP000009170">
    <property type="component" value="Unassembled WGS sequence"/>
</dbReference>
<dbReference type="OrthoDB" id="10438621at2759"/>
<keyword evidence="1" id="KW-0472">Membrane</keyword>
<name>A0A090N2Y8_OSTTA</name>
<dbReference type="InParanoid" id="A0A090N2Y8"/>
<reference evidence="3" key="1">
    <citation type="journal article" date="2006" name="Proc. Natl. Acad. Sci. U.S.A.">
        <title>Genome analysis of the smallest free-living eukaryote Ostreococcus tauri unveils many unique features.</title>
        <authorList>
            <person name="Derelle E."/>
            <person name="Ferraz C."/>
            <person name="Rombauts S."/>
            <person name="Rouze P."/>
            <person name="Worden A.Z."/>
            <person name="Robbens S."/>
            <person name="Partensky F."/>
            <person name="Degroeve S."/>
            <person name="Echeynie S."/>
            <person name="Cooke R."/>
            <person name="Saeys Y."/>
            <person name="Wuyts J."/>
            <person name="Jabbari K."/>
            <person name="Bowler C."/>
            <person name="Panaud O."/>
            <person name="Piegu B."/>
            <person name="Ball S.G."/>
            <person name="Ral J.-P."/>
            <person name="Bouget F.-Y."/>
            <person name="Piganeau G."/>
            <person name="De Baets B."/>
            <person name="Picard A."/>
            <person name="Delseny M."/>
            <person name="Demaille J."/>
            <person name="Van de Peer Y."/>
            <person name="Moreau H."/>
        </authorList>
    </citation>
    <scope>NUCLEOTIDE SEQUENCE [LARGE SCALE GENOMIC DNA]</scope>
    <source>
        <strain evidence="3">OTTH 0595 / CCAP 157/2 / RCC745</strain>
    </source>
</reference>
<reference evidence="2 3" key="2">
    <citation type="journal article" date="2014" name="BMC Genomics">
        <title>An improved genome of the model marine alga Ostreococcus tauri unfolds by assessing Illumina de novo assemblies.</title>
        <authorList>
            <person name="Blanc-Mathieu R."/>
            <person name="Verhelst B."/>
            <person name="Derelle E."/>
            <person name="Rombauts S."/>
            <person name="Bouget F.Y."/>
            <person name="Carre I."/>
            <person name="Chateau A."/>
            <person name="Eyre-Walker A."/>
            <person name="Grimsley N."/>
            <person name="Moreau H."/>
            <person name="Piegu B."/>
            <person name="Rivals E."/>
            <person name="Schackwitz W."/>
            <person name="Van de Peer Y."/>
            <person name="Piganeau G."/>
        </authorList>
    </citation>
    <scope>NUCLEOTIDE SEQUENCE [LARGE SCALE GENOMIC DNA]</scope>
    <source>
        <strain evidence="3">OTTH 0595 / CCAP 157/2 / RCC745</strain>
    </source>
</reference>
<protein>
    <submittedName>
        <fullName evidence="2">Unnamed product</fullName>
    </submittedName>
</protein>
<sequence>MALAKAALKRGEAALANGDTATAITEMSKVERLVPREYKLNQRAWLALSEAHKKAGDGDGYLEYKNKTWWWGRGLRWPGWYIIAYLSARSAYFDAKEEEATFTMNEALLIAPLWVGGLYLLVTYGLPDY</sequence>
<dbReference type="RefSeq" id="XP_022838539.1">
    <property type="nucleotide sequence ID" value="XM_022984811.1"/>
</dbReference>
<organism evidence="2 3">
    <name type="scientific">Ostreococcus tauri</name>
    <name type="common">Marine green alga</name>
    <dbReference type="NCBI Taxonomy" id="70448"/>
    <lineage>
        <taxon>Eukaryota</taxon>
        <taxon>Viridiplantae</taxon>
        <taxon>Chlorophyta</taxon>
        <taxon>Mamiellophyceae</taxon>
        <taxon>Mamiellales</taxon>
        <taxon>Bathycoccaceae</taxon>
        <taxon>Ostreococcus</taxon>
    </lineage>
</organism>
<dbReference type="EMBL" id="CAID01000003">
    <property type="protein sequence ID" value="CEF97193.1"/>
    <property type="molecule type" value="Genomic_DNA"/>
</dbReference>
<evidence type="ECO:0000313" key="3">
    <source>
        <dbReference type="Proteomes" id="UP000009170"/>
    </source>
</evidence>